<sequence length="68" mass="7612">MEFDFLVKSAICRSSNASVSSALHLVQKKGKNDWQPCSDFRPCSRKQEIHSLDLSQIFKKGSVPQNGT</sequence>
<evidence type="ECO:0000313" key="1">
    <source>
        <dbReference type="EnsemblMetazoa" id="GPPI050759-PA"/>
    </source>
</evidence>
<organism evidence="1 2">
    <name type="scientific">Glossina palpalis gambiensis</name>
    <dbReference type="NCBI Taxonomy" id="67801"/>
    <lineage>
        <taxon>Eukaryota</taxon>
        <taxon>Metazoa</taxon>
        <taxon>Ecdysozoa</taxon>
        <taxon>Arthropoda</taxon>
        <taxon>Hexapoda</taxon>
        <taxon>Insecta</taxon>
        <taxon>Pterygota</taxon>
        <taxon>Neoptera</taxon>
        <taxon>Endopterygota</taxon>
        <taxon>Diptera</taxon>
        <taxon>Brachycera</taxon>
        <taxon>Muscomorpha</taxon>
        <taxon>Hippoboscoidea</taxon>
        <taxon>Glossinidae</taxon>
        <taxon>Glossina</taxon>
    </lineage>
</organism>
<dbReference type="EnsemblMetazoa" id="GPPI050759-RA">
    <property type="protein sequence ID" value="GPPI050759-PA"/>
    <property type="gene ID" value="GPPI050759"/>
</dbReference>
<name>A0A1B0C6V8_9MUSC</name>
<protein>
    <submittedName>
        <fullName evidence="1">Uncharacterized protein</fullName>
    </submittedName>
</protein>
<reference evidence="1" key="2">
    <citation type="submission" date="2020-05" db="UniProtKB">
        <authorList>
            <consortium name="EnsemblMetazoa"/>
        </authorList>
    </citation>
    <scope>IDENTIFICATION</scope>
    <source>
        <strain evidence="1">IAEA</strain>
    </source>
</reference>
<dbReference type="Gene3D" id="3.10.10.10">
    <property type="entry name" value="HIV Type 1 Reverse Transcriptase, subunit A, domain 1"/>
    <property type="match status" value="1"/>
</dbReference>
<dbReference type="EMBL" id="JXJN01027056">
    <property type="status" value="NOT_ANNOTATED_CDS"/>
    <property type="molecule type" value="Genomic_DNA"/>
</dbReference>
<keyword evidence="2" id="KW-1185">Reference proteome</keyword>
<dbReference type="VEuPathDB" id="VectorBase:GPPI050759"/>
<dbReference type="AlphaFoldDB" id="A0A1B0C6V8"/>
<accession>A0A1B0C6V8</accession>
<reference evidence="2" key="1">
    <citation type="submission" date="2015-01" db="EMBL/GenBank/DDBJ databases">
        <authorList>
            <person name="Aksoy S."/>
            <person name="Warren W."/>
            <person name="Wilson R.K."/>
        </authorList>
    </citation>
    <scope>NUCLEOTIDE SEQUENCE [LARGE SCALE GENOMIC DNA]</scope>
    <source>
        <strain evidence="2">IAEA</strain>
    </source>
</reference>
<dbReference type="Proteomes" id="UP000092460">
    <property type="component" value="Unassembled WGS sequence"/>
</dbReference>
<proteinExistence type="predicted"/>
<evidence type="ECO:0000313" key="2">
    <source>
        <dbReference type="Proteomes" id="UP000092460"/>
    </source>
</evidence>